<sequence length="414" mass="47597">MNKAELEQLFSSINYQWNEDNSGLTAHADFSSLPVRELINASINFGLINNRVYPTSGRPIAKDFFNLSGSDLQKTYKVTIEINNPNLKIFKNIEHLSTTCPTSSPQSFIVTDDESFVFVENGQLPESPPISLSNYFHLSDIWSVLKEHSDDSKTNTITFLYRRKLHLKNTYSKEILKRGFDGYALFTKLLKIPENDQELEHKIEKNHILQNTLLTFLESIEVDERFNYLLNNFDKFVLRLDESYQAYVVGFSFDKLREKHEEKYREFMVAINDSISSMVMKSLMIPSGAFLLATRTQSIGSKLDLGSASLQMISNLGITACAIFISIVFYLLLMSEAHSLSAIKFEYKSLMGRLKDKSSQAYDAIELHEKRLSKRIEFGELFIKRLHCINLMYACVALAWGLTKQFPPDVQWFL</sequence>
<dbReference type="EMBL" id="CP019291">
    <property type="protein sequence ID" value="AXX62081.1"/>
    <property type="molecule type" value="Genomic_DNA"/>
</dbReference>
<feature type="transmembrane region" description="Helical" evidence="1">
    <location>
        <begin position="312"/>
        <end position="333"/>
    </location>
</feature>
<keyword evidence="1" id="KW-0812">Transmembrane</keyword>
<accession>A0AAN1UE35</accession>
<evidence type="ECO:0000313" key="3">
    <source>
        <dbReference type="Proteomes" id="UP000263418"/>
    </source>
</evidence>
<feature type="transmembrane region" description="Helical" evidence="1">
    <location>
        <begin position="381"/>
        <end position="402"/>
    </location>
</feature>
<dbReference type="Proteomes" id="UP000263418">
    <property type="component" value="Chromosome 2"/>
</dbReference>
<name>A0AAN1UE35_VIBVL</name>
<dbReference type="AlphaFoldDB" id="A0AAN1UE35"/>
<keyword evidence="1" id="KW-1133">Transmembrane helix</keyword>
<evidence type="ECO:0000256" key="1">
    <source>
        <dbReference type="SAM" id="Phobius"/>
    </source>
</evidence>
<dbReference type="RefSeq" id="WP_118894302.1">
    <property type="nucleotide sequence ID" value="NZ_CP019291.1"/>
</dbReference>
<evidence type="ECO:0000313" key="2">
    <source>
        <dbReference type="EMBL" id="AXX62081.1"/>
    </source>
</evidence>
<proteinExistence type="predicted"/>
<organism evidence="2 3">
    <name type="scientific">Vibrio vulnificus</name>
    <dbReference type="NCBI Taxonomy" id="672"/>
    <lineage>
        <taxon>Bacteria</taxon>
        <taxon>Pseudomonadati</taxon>
        <taxon>Pseudomonadota</taxon>
        <taxon>Gammaproteobacteria</taxon>
        <taxon>Vibrionales</taxon>
        <taxon>Vibrionaceae</taxon>
        <taxon>Vibrio</taxon>
    </lineage>
</organism>
<protein>
    <submittedName>
        <fullName evidence="2">Phage-related membrane protein</fullName>
    </submittedName>
</protein>
<gene>
    <name evidence="2" type="ORF">FORC53_3742</name>
</gene>
<keyword evidence="1" id="KW-0472">Membrane</keyword>
<reference evidence="2 3" key="1">
    <citation type="submission" date="2017-01" db="EMBL/GenBank/DDBJ databases">
        <title>Complete Genome Sequence of Vibrio vulnificus FORC_053.</title>
        <authorList>
            <consortium name="Food-borne Pathogen Omics Research Center"/>
            <person name="Chung H.Y."/>
            <person name="Na E.J."/>
            <person name="Song J.S."/>
            <person name="Kim H."/>
            <person name="Lee J.-H."/>
            <person name="Ryu S."/>
            <person name="Choi S.H."/>
        </authorList>
    </citation>
    <scope>NUCLEOTIDE SEQUENCE [LARGE SCALE GENOMIC DNA]</scope>
    <source>
        <strain evidence="2 3">FORC_053</strain>
    </source>
</reference>